<sequence>MANSRRQFIGAAGVAATGLLAGCLGNEPAEVDEDALLEIPVIGDPDAEVTVTVFEDFACGACGHFKTQIFPQVHERYIESARIRYEHRDFPIPVSDEWSYAVPSAARSVQTQEGNQAFFEFTSAVYQHQSNYSYDLLEQLGDEVGADGSRVRTDAKEVTYEEGLDADRAHGENEGVESTPWIVVDGEQVDNSELPVLSAIDDALAEHE</sequence>
<dbReference type="PROSITE" id="PS51318">
    <property type="entry name" value="TAT"/>
    <property type="match status" value="1"/>
</dbReference>
<dbReference type="AlphaFoldDB" id="A0AAP3E7L1"/>
<evidence type="ECO:0000256" key="1">
    <source>
        <dbReference type="ARBA" id="ARBA00005791"/>
    </source>
</evidence>
<dbReference type="PANTHER" id="PTHR13887">
    <property type="entry name" value="GLUTATHIONE S-TRANSFERASE KAPPA"/>
    <property type="match status" value="1"/>
</dbReference>
<keyword evidence="5" id="KW-0560">Oxidoreductase</keyword>
<dbReference type="RefSeq" id="WP_342808674.1">
    <property type="nucleotide sequence ID" value="NZ_JAOPJZ010000006.1"/>
</dbReference>
<evidence type="ECO:0000256" key="2">
    <source>
        <dbReference type="ARBA" id="ARBA00007787"/>
    </source>
</evidence>
<dbReference type="Proteomes" id="UP001321047">
    <property type="component" value="Unassembled WGS sequence"/>
</dbReference>
<dbReference type="InterPro" id="IPR019546">
    <property type="entry name" value="TAT_signal_bac_arc"/>
</dbReference>
<dbReference type="InterPro" id="IPR036249">
    <property type="entry name" value="Thioredoxin-like_sf"/>
</dbReference>
<organism evidence="9 10">
    <name type="scientific">Natronosalvus hydrolyticus</name>
    <dbReference type="NCBI Taxonomy" id="2979988"/>
    <lineage>
        <taxon>Archaea</taxon>
        <taxon>Methanobacteriati</taxon>
        <taxon>Methanobacteriota</taxon>
        <taxon>Stenosarchaea group</taxon>
        <taxon>Halobacteria</taxon>
        <taxon>Halobacteriales</taxon>
        <taxon>Natrialbaceae</taxon>
        <taxon>Natronosalvus</taxon>
    </lineage>
</organism>
<dbReference type="InterPro" id="IPR006311">
    <property type="entry name" value="TAT_signal"/>
</dbReference>
<dbReference type="SUPFAM" id="SSF52833">
    <property type="entry name" value="Thioredoxin-like"/>
    <property type="match status" value="1"/>
</dbReference>
<keyword evidence="4" id="KW-0249">Electron transport</keyword>
<evidence type="ECO:0000256" key="3">
    <source>
        <dbReference type="ARBA" id="ARBA00022729"/>
    </source>
</evidence>
<keyword evidence="10" id="KW-1185">Reference proteome</keyword>
<dbReference type="PANTHER" id="PTHR13887:SF14">
    <property type="entry name" value="DISULFIDE BOND FORMATION PROTEIN D"/>
    <property type="match status" value="1"/>
</dbReference>
<keyword evidence="4" id="KW-0813">Transport</keyword>
<dbReference type="GO" id="GO:0016491">
    <property type="term" value="F:oxidoreductase activity"/>
    <property type="evidence" value="ECO:0007669"/>
    <property type="project" value="UniProtKB-KW"/>
</dbReference>
<evidence type="ECO:0000313" key="9">
    <source>
        <dbReference type="EMBL" id="MCU4752334.1"/>
    </source>
</evidence>
<feature type="domain" description="Thioredoxin-like fold" evidence="8">
    <location>
        <begin position="40"/>
        <end position="192"/>
    </location>
</feature>
<dbReference type="Gene3D" id="3.40.30.10">
    <property type="entry name" value="Glutaredoxin"/>
    <property type="match status" value="1"/>
</dbReference>
<proteinExistence type="inferred from homology"/>
<comment type="caution">
    <text evidence="9">The sequence shown here is derived from an EMBL/GenBank/DDBJ whole genome shotgun (WGS) entry which is preliminary data.</text>
</comment>
<protein>
    <submittedName>
        <fullName evidence="9">DsbA family protein</fullName>
    </submittedName>
</protein>
<evidence type="ECO:0000256" key="6">
    <source>
        <dbReference type="ARBA" id="ARBA00023157"/>
    </source>
</evidence>
<dbReference type="InterPro" id="IPR012336">
    <property type="entry name" value="Thioredoxin-like_fold"/>
</dbReference>
<evidence type="ECO:0000256" key="5">
    <source>
        <dbReference type="ARBA" id="ARBA00023002"/>
    </source>
</evidence>
<accession>A0AAP3E7L1</accession>
<keyword evidence="6" id="KW-1015">Disulfide bond</keyword>
<dbReference type="EMBL" id="JAOPJZ010000006">
    <property type="protein sequence ID" value="MCU4752334.1"/>
    <property type="molecule type" value="Genomic_DNA"/>
</dbReference>
<dbReference type="Pfam" id="PF13462">
    <property type="entry name" value="Thioredoxin_4"/>
    <property type="match status" value="1"/>
</dbReference>
<keyword evidence="7" id="KW-0676">Redox-active center</keyword>
<evidence type="ECO:0000256" key="4">
    <source>
        <dbReference type="ARBA" id="ARBA00022982"/>
    </source>
</evidence>
<comment type="similarity">
    <text evidence="2">Belongs to the glutaredoxin family.</text>
</comment>
<comment type="similarity">
    <text evidence="1">Belongs to the thioredoxin family. DsbA subfamily.</text>
</comment>
<dbReference type="PROSITE" id="PS51257">
    <property type="entry name" value="PROKAR_LIPOPROTEIN"/>
    <property type="match status" value="1"/>
</dbReference>
<evidence type="ECO:0000259" key="8">
    <source>
        <dbReference type="Pfam" id="PF13462"/>
    </source>
</evidence>
<name>A0AAP3E7L1_9EURY</name>
<keyword evidence="3" id="KW-0732">Signal</keyword>
<gene>
    <name evidence="9" type="ORF">OB919_10095</name>
</gene>
<dbReference type="NCBIfam" id="TIGR01409">
    <property type="entry name" value="TAT_signal_seq"/>
    <property type="match status" value="1"/>
</dbReference>
<evidence type="ECO:0000256" key="7">
    <source>
        <dbReference type="ARBA" id="ARBA00023284"/>
    </source>
</evidence>
<reference evidence="9 10" key="1">
    <citation type="submission" date="2022-09" db="EMBL/GenBank/DDBJ databases">
        <title>Enrichment on poylsaccharides allowed isolation of novel metabolic and taxonomic groups of Haloarchaea.</title>
        <authorList>
            <person name="Sorokin D.Y."/>
            <person name="Elcheninov A.G."/>
            <person name="Khizhniak T.V."/>
            <person name="Kolganova T.V."/>
            <person name="Kublanov I.V."/>
        </authorList>
    </citation>
    <scope>NUCLEOTIDE SEQUENCE [LARGE SCALE GENOMIC DNA]</scope>
    <source>
        <strain evidence="9 10">AArc-curdl1</strain>
    </source>
</reference>
<evidence type="ECO:0000313" key="10">
    <source>
        <dbReference type="Proteomes" id="UP001321047"/>
    </source>
</evidence>